<evidence type="ECO:0000256" key="5">
    <source>
        <dbReference type="ARBA" id="ARBA00023036"/>
    </source>
</evidence>
<sequence>MQQSLAPQYGHQQHHGGQQYHPSQQAQHQQQQIHHPQQHPSQYHSGIYPGAVVTPSQQIQAAGQEVVYDTTCYQQQQYQQQPQQPTQQQQQYQKCEVSVASARASVLVYNEQSKKWIPSGTASGLSKVHIYQHTLNGTFRIVGRKLDDHEVVINSAILRGFKYNQATPTFHQWRDQRTIYGLNFSSKDDAEHFAHAMTSALEQLSNPNVQALPPQPPAAAPAVAPAAAVAAAVTAPIYQTPVEVPPQTHHHVAPVTNGAPPPPPPPMPMGAAQHQRNLSSNGSPYSTVGNVPPAPPAGPPPAPPAPPAPPMGAPPAPPPPGPPMTAGAPPPPPPPPPPGGPSSGDGGNSLLAALSSVKLKKTSPPAENGGNHPDTSHLRKQSSGNPMASMLDEMQGTLAKRRAQAEKKSAATALFQDGKDKDQTDHSASNGQSNANCKTWSPGQNGVVKRNDQGDTSPKSQRKQRMGSLGDMEGIKMNGDSNGTVIDNEQMERLKNEILNDMKKHMNKIKDDIIIAIRQELNRR</sequence>
<dbReference type="AlphaFoldDB" id="A0AAJ7SFL5"/>
<dbReference type="SUPFAM" id="SSF50729">
    <property type="entry name" value="PH domain-like"/>
    <property type="match status" value="1"/>
</dbReference>
<gene>
    <name evidence="12" type="primary">LOC100904300</name>
</gene>
<feature type="compositionally biased region" description="Pro residues" evidence="9">
    <location>
        <begin position="259"/>
        <end position="268"/>
    </location>
</feature>
<feature type="domain" description="WH1" evidence="10">
    <location>
        <begin position="91"/>
        <end position="204"/>
    </location>
</feature>
<comment type="similarity">
    <text evidence="3">Belongs to the Ena/VASP family.</text>
</comment>
<dbReference type="SMART" id="SM00461">
    <property type="entry name" value="WH1"/>
    <property type="match status" value="1"/>
</dbReference>
<dbReference type="GeneID" id="100904300"/>
<evidence type="ECO:0000259" key="10">
    <source>
        <dbReference type="PROSITE" id="PS50229"/>
    </source>
</evidence>
<dbReference type="GO" id="GO:0005737">
    <property type="term" value="C:cytoplasm"/>
    <property type="evidence" value="ECO:0007669"/>
    <property type="project" value="UniProtKB-ARBA"/>
</dbReference>
<dbReference type="InterPro" id="IPR000697">
    <property type="entry name" value="WH1/EVH1_dom"/>
</dbReference>
<dbReference type="Gene3D" id="2.30.29.30">
    <property type="entry name" value="Pleckstrin-homology domain (PH domain)/Phosphotyrosine-binding domain (PTB)"/>
    <property type="match status" value="1"/>
</dbReference>
<dbReference type="CDD" id="cd01207">
    <property type="entry name" value="EVH1_Ena_VASP-like"/>
    <property type="match status" value="1"/>
</dbReference>
<evidence type="ECO:0000256" key="4">
    <source>
        <dbReference type="ARBA" id="ARBA00022490"/>
    </source>
</evidence>
<dbReference type="GO" id="GO:0030027">
    <property type="term" value="C:lamellipodium"/>
    <property type="evidence" value="ECO:0007669"/>
    <property type="project" value="UniProtKB-SubCell"/>
</dbReference>
<accession>A0AAJ7SFL5</accession>
<organism evidence="11 12">
    <name type="scientific">Galendromus occidentalis</name>
    <name type="common">western predatory mite</name>
    <dbReference type="NCBI Taxonomy" id="34638"/>
    <lineage>
        <taxon>Eukaryota</taxon>
        <taxon>Metazoa</taxon>
        <taxon>Ecdysozoa</taxon>
        <taxon>Arthropoda</taxon>
        <taxon>Chelicerata</taxon>
        <taxon>Arachnida</taxon>
        <taxon>Acari</taxon>
        <taxon>Parasitiformes</taxon>
        <taxon>Mesostigmata</taxon>
        <taxon>Gamasina</taxon>
        <taxon>Phytoseioidea</taxon>
        <taxon>Phytoseiidae</taxon>
        <taxon>Typhlodrominae</taxon>
        <taxon>Galendromus</taxon>
    </lineage>
</organism>
<keyword evidence="11" id="KW-1185">Reference proteome</keyword>
<comment type="subcellular location">
    <subcellularLocation>
        <location evidence="2">Cell projection</location>
        <location evidence="2">Lamellipodium</location>
    </subcellularLocation>
    <subcellularLocation>
        <location evidence="1">Cytoplasm</location>
        <location evidence="1">Cytoskeleton</location>
    </subcellularLocation>
</comment>
<name>A0AAJ7SFL5_9ACAR</name>
<evidence type="ECO:0000313" key="11">
    <source>
        <dbReference type="Proteomes" id="UP000694867"/>
    </source>
</evidence>
<keyword evidence="6" id="KW-0009">Actin-binding</keyword>
<evidence type="ECO:0000256" key="7">
    <source>
        <dbReference type="ARBA" id="ARBA00023212"/>
    </source>
</evidence>
<evidence type="ECO:0000256" key="6">
    <source>
        <dbReference type="ARBA" id="ARBA00023203"/>
    </source>
</evidence>
<dbReference type="PROSITE" id="PS50229">
    <property type="entry name" value="WH1"/>
    <property type="match status" value="1"/>
</dbReference>
<evidence type="ECO:0000256" key="3">
    <source>
        <dbReference type="ARBA" id="ARBA00009785"/>
    </source>
</evidence>
<feature type="compositionally biased region" description="Low complexity" evidence="9">
    <location>
        <begin position="7"/>
        <end position="45"/>
    </location>
</feature>
<dbReference type="GO" id="GO:0003779">
    <property type="term" value="F:actin binding"/>
    <property type="evidence" value="ECO:0007669"/>
    <property type="project" value="UniProtKB-KW"/>
</dbReference>
<dbReference type="Gene3D" id="1.20.5.1160">
    <property type="entry name" value="Vasodilator-stimulated phosphoprotein"/>
    <property type="match status" value="1"/>
</dbReference>
<feature type="compositionally biased region" description="Polar residues" evidence="9">
    <location>
        <begin position="274"/>
        <end position="289"/>
    </location>
</feature>
<keyword evidence="4" id="KW-0963">Cytoplasm</keyword>
<proteinExistence type="inferred from homology"/>
<feature type="compositionally biased region" description="Pro residues" evidence="9">
    <location>
        <begin position="292"/>
        <end position="340"/>
    </location>
</feature>
<dbReference type="GO" id="GO:0005856">
    <property type="term" value="C:cytoskeleton"/>
    <property type="evidence" value="ECO:0007669"/>
    <property type="project" value="UniProtKB-SubCell"/>
</dbReference>
<dbReference type="Pfam" id="PF00568">
    <property type="entry name" value="WH1"/>
    <property type="match status" value="1"/>
</dbReference>
<dbReference type="PANTHER" id="PTHR11202:SF22">
    <property type="entry name" value="PROTEIN ENABLED"/>
    <property type="match status" value="1"/>
</dbReference>
<feature type="compositionally biased region" description="Polar residues" evidence="9">
    <location>
        <begin position="426"/>
        <end position="444"/>
    </location>
</feature>
<evidence type="ECO:0000313" key="12">
    <source>
        <dbReference type="RefSeq" id="XP_028967715.1"/>
    </source>
</evidence>
<keyword evidence="7" id="KW-0206">Cytoskeleton</keyword>
<dbReference type="KEGG" id="goe:100904300"/>
<evidence type="ECO:0000256" key="8">
    <source>
        <dbReference type="ARBA" id="ARBA00023273"/>
    </source>
</evidence>
<evidence type="ECO:0000256" key="2">
    <source>
        <dbReference type="ARBA" id="ARBA00004510"/>
    </source>
</evidence>
<evidence type="ECO:0000256" key="9">
    <source>
        <dbReference type="SAM" id="MobiDB-lite"/>
    </source>
</evidence>
<feature type="region of interest" description="Disordered" evidence="9">
    <location>
        <begin position="246"/>
        <end position="487"/>
    </location>
</feature>
<keyword evidence="5" id="KW-0729">SH3-binding</keyword>
<dbReference type="GO" id="GO:0017124">
    <property type="term" value="F:SH3 domain binding"/>
    <property type="evidence" value="ECO:0007669"/>
    <property type="project" value="UniProtKB-KW"/>
</dbReference>
<dbReference type="InterPro" id="IPR014885">
    <property type="entry name" value="VASP_tetra"/>
</dbReference>
<dbReference type="Proteomes" id="UP000694867">
    <property type="component" value="Unplaced"/>
</dbReference>
<dbReference type="SUPFAM" id="SSF118370">
    <property type="entry name" value="Vasodilator-stimulated phosphoprotein, VASP, tetramerisation domain"/>
    <property type="match status" value="1"/>
</dbReference>
<dbReference type="Pfam" id="PF08776">
    <property type="entry name" value="VASP_tetra"/>
    <property type="match status" value="1"/>
</dbReference>
<dbReference type="RefSeq" id="XP_028967715.1">
    <property type="nucleotide sequence ID" value="XM_029111882.1"/>
</dbReference>
<reference evidence="12" key="1">
    <citation type="submission" date="2025-08" db="UniProtKB">
        <authorList>
            <consortium name="RefSeq"/>
        </authorList>
    </citation>
    <scope>IDENTIFICATION</scope>
</reference>
<protein>
    <submittedName>
        <fullName evidence="12">Protein enabled-like</fullName>
    </submittedName>
</protein>
<dbReference type="InterPro" id="IPR038023">
    <property type="entry name" value="VASP_sf"/>
</dbReference>
<evidence type="ECO:0000256" key="1">
    <source>
        <dbReference type="ARBA" id="ARBA00004245"/>
    </source>
</evidence>
<dbReference type="InterPro" id="IPR011993">
    <property type="entry name" value="PH-like_dom_sf"/>
</dbReference>
<dbReference type="PANTHER" id="PTHR11202">
    <property type="entry name" value="SPROUTY-RELATED, EVH1 DOMAIN-CONTAINING PROTEIN FAMILY MEMBER"/>
    <property type="match status" value="1"/>
</dbReference>
<feature type="region of interest" description="Disordered" evidence="9">
    <location>
        <begin position="1"/>
        <end position="49"/>
    </location>
</feature>
<keyword evidence="8" id="KW-0966">Cell projection</keyword>